<comment type="caution">
    <text evidence="1">The sequence shown here is derived from an EMBL/GenBank/DDBJ whole genome shotgun (WGS) entry which is preliminary data.</text>
</comment>
<proteinExistence type="predicted"/>
<dbReference type="EMBL" id="JALANJ010000044">
    <property type="protein sequence ID" value="MCY8122857.1"/>
    <property type="molecule type" value="Genomic_DNA"/>
</dbReference>
<name>A0A9Q4DRP2_BACSC</name>
<evidence type="ECO:0000313" key="1">
    <source>
        <dbReference type="EMBL" id="MCY8122857.1"/>
    </source>
</evidence>
<evidence type="ECO:0000313" key="2">
    <source>
        <dbReference type="Proteomes" id="UP001070352"/>
    </source>
</evidence>
<accession>A0A9Q4DRP2</accession>
<sequence>MKKIKYVVTMVVEVEVSEEDEKDFYPNGLNKDALIENMQSDTFDELLHDNLTEYKAKGYLIENGKVIAEHEEVFEE</sequence>
<dbReference type="AlphaFoldDB" id="A0A9Q4DRP2"/>
<protein>
    <submittedName>
        <fullName evidence="1">Uncharacterized protein</fullName>
    </submittedName>
</protein>
<dbReference type="Proteomes" id="UP001070352">
    <property type="component" value="Unassembled WGS sequence"/>
</dbReference>
<organism evidence="1 2">
    <name type="scientific">Bacillus spizizenii</name>
    <name type="common">Bacillus subtilis subsp. spizizenii</name>
    <dbReference type="NCBI Taxonomy" id="96241"/>
    <lineage>
        <taxon>Bacteria</taxon>
        <taxon>Bacillati</taxon>
        <taxon>Bacillota</taxon>
        <taxon>Bacilli</taxon>
        <taxon>Bacillales</taxon>
        <taxon>Bacillaceae</taxon>
        <taxon>Bacillus</taxon>
    </lineage>
</organism>
<reference evidence="1" key="1">
    <citation type="submission" date="2022-02" db="EMBL/GenBank/DDBJ databases">
        <title>Crop Bioprotection Bacillus Genome Sequencing.</title>
        <authorList>
            <person name="Dunlap C."/>
        </authorList>
    </citation>
    <scope>NUCLEOTIDE SEQUENCE</scope>
    <source>
        <strain evidence="1">M18B4</strain>
    </source>
</reference>
<gene>
    <name evidence="1" type="ORF">MOC45_20095</name>
</gene>